<feature type="signal peptide" evidence="6">
    <location>
        <begin position="1"/>
        <end position="18"/>
    </location>
</feature>
<evidence type="ECO:0000256" key="2">
    <source>
        <dbReference type="ARBA" id="ARBA00013194"/>
    </source>
</evidence>
<dbReference type="SUPFAM" id="SSF109998">
    <property type="entry name" value="Triger factor/SurA peptide-binding domain-like"/>
    <property type="match status" value="1"/>
</dbReference>
<dbReference type="RefSeq" id="WP_246415615.1">
    <property type="nucleotide sequence ID" value="NZ_JACHHV010000022.1"/>
</dbReference>
<dbReference type="AlphaFoldDB" id="A0A841C330"/>
<evidence type="ECO:0000313" key="8">
    <source>
        <dbReference type="Proteomes" id="UP000562464"/>
    </source>
</evidence>
<feature type="chain" id="PRO_5038341911" description="peptidylprolyl isomerase" evidence="6">
    <location>
        <begin position="19"/>
        <end position="303"/>
    </location>
</feature>
<keyword evidence="4" id="KW-0697">Rotamase</keyword>
<dbReference type="Proteomes" id="UP000562464">
    <property type="component" value="Unassembled WGS sequence"/>
</dbReference>
<proteinExistence type="predicted"/>
<name>A0A841C330_9LACT</name>
<comment type="catalytic activity">
    <reaction evidence="1">
        <text>[protein]-peptidylproline (omega=180) = [protein]-peptidylproline (omega=0)</text>
        <dbReference type="Rhea" id="RHEA:16237"/>
        <dbReference type="Rhea" id="RHEA-COMP:10747"/>
        <dbReference type="Rhea" id="RHEA-COMP:10748"/>
        <dbReference type="ChEBI" id="CHEBI:83833"/>
        <dbReference type="ChEBI" id="CHEBI:83834"/>
        <dbReference type="EC" id="5.2.1.8"/>
    </reaction>
</comment>
<keyword evidence="5 7" id="KW-0413">Isomerase</keyword>
<accession>A0A841C330</accession>
<gene>
    <name evidence="7" type="ORF">HNQ37_001259</name>
</gene>
<dbReference type="Gene3D" id="1.10.4030.10">
    <property type="entry name" value="Porin chaperone SurA, peptide-binding domain"/>
    <property type="match status" value="1"/>
</dbReference>
<evidence type="ECO:0000256" key="4">
    <source>
        <dbReference type="ARBA" id="ARBA00023110"/>
    </source>
</evidence>
<dbReference type="EMBL" id="JACHHV010000022">
    <property type="protein sequence ID" value="MBB5888366.1"/>
    <property type="molecule type" value="Genomic_DNA"/>
</dbReference>
<evidence type="ECO:0000256" key="6">
    <source>
        <dbReference type="SAM" id="SignalP"/>
    </source>
</evidence>
<dbReference type="InterPro" id="IPR027304">
    <property type="entry name" value="Trigger_fact/SurA_dom_sf"/>
</dbReference>
<protein>
    <recommendedName>
        <fullName evidence="2">peptidylprolyl isomerase</fullName>
        <ecNumber evidence="2">5.2.1.8</ecNumber>
    </recommendedName>
</protein>
<dbReference type="InterPro" id="IPR050245">
    <property type="entry name" value="PrsA_foldase"/>
</dbReference>
<evidence type="ECO:0000256" key="5">
    <source>
        <dbReference type="ARBA" id="ARBA00023235"/>
    </source>
</evidence>
<evidence type="ECO:0000256" key="3">
    <source>
        <dbReference type="ARBA" id="ARBA00022729"/>
    </source>
</evidence>
<comment type="caution">
    <text evidence="7">The sequence shown here is derived from an EMBL/GenBank/DDBJ whole genome shotgun (WGS) entry which is preliminary data.</text>
</comment>
<evidence type="ECO:0000313" key="7">
    <source>
        <dbReference type="EMBL" id="MBB5888366.1"/>
    </source>
</evidence>
<keyword evidence="8" id="KW-1185">Reference proteome</keyword>
<dbReference type="GO" id="GO:0003755">
    <property type="term" value="F:peptidyl-prolyl cis-trans isomerase activity"/>
    <property type="evidence" value="ECO:0007669"/>
    <property type="project" value="UniProtKB-KW"/>
</dbReference>
<dbReference type="PROSITE" id="PS51257">
    <property type="entry name" value="PROKAR_LIPOPROTEIN"/>
    <property type="match status" value="1"/>
</dbReference>
<evidence type="ECO:0000256" key="1">
    <source>
        <dbReference type="ARBA" id="ARBA00000971"/>
    </source>
</evidence>
<sequence length="303" mass="33778">MKKIVLATIVGLSLFALTACSSSGSNKGTTNVVTMKGDTIEEVDVYAEAAKFPSTGANQLIQNLTFSKIFEKEFGKKVSSSDVQEQYDNQKAQYGTSWDTYLSQQGYTEASYKESLRLQMLEQYAIDQEISATEYSDAKLKSAWANYYPTVDTYVVSSTTKDDVQKAHDQAISDFSSFKKDQDSKGTEVKFDTSNTTIPSDVQTAATKLSNGKSSDIITSTDQSTGATTYYFVYMIDNPGKGSDYKKYTTQLKNYVKTQKEKDQTFTASVFKKYLLKYNVIVKDQNFNNIFSNYLSNTSSSSN</sequence>
<dbReference type="EC" id="5.2.1.8" evidence="2"/>
<keyword evidence="3 6" id="KW-0732">Signal</keyword>
<reference evidence="7 8" key="1">
    <citation type="submission" date="2020-08" db="EMBL/GenBank/DDBJ databases">
        <title>Genomic Encyclopedia of Type Strains, Phase IV (KMG-IV): sequencing the most valuable type-strain genomes for metagenomic binning, comparative biology and taxonomic classification.</title>
        <authorList>
            <person name="Goeker M."/>
        </authorList>
    </citation>
    <scope>NUCLEOTIDE SEQUENCE [LARGE SCALE GENOMIC DNA]</scope>
    <source>
        <strain evidence="7 8">DSM 14925</strain>
    </source>
</reference>
<dbReference type="PANTHER" id="PTHR47245:SF1">
    <property type="entry name" value="FOLDASE PROTEIN PRSA"/>
    <property type="match status" value="1"/>
</dbReference>
<organism evidence="7 8">
    <name type="scientific">Lactovum miscens</name>
    <dbReference type="NCBI Taxonomy" id="190387"/>
    <lineage>
        <taxon>Bacteria</taxon>
        <taxon>Bacillati</taxon>
        <taxon>Bacillota</taxon>
        <taxon>Bacilli</taxon>
        <taxon>Lactobacillales</taxon>
        <taxon>Streptococcaceae</taxon>
        <taxon>Lactovum</taxon>
    </lineage>
</organism>
<dbReference type="PANTHER" id="PTHR47245">
    <property type="entry name" value="PEPTIDYLPROLYL ISOMERASE"/>
    <property type="match status" value="1"/>
</dbReference>